<accession>A0A9P7UM97</accession>
<evidence type="ECO:0000256" key="1">
    <source>
        <dbReference type="SAM" id="MobiDB-lite"/>
    </source>
</evidence>
<gene>
    <name evidence="2" type="ORF">E1B28_002746</name>
</gene>
<feature type="compositionally biased region" description="Low complexity" evidence="1">
    <location>
        <begin position="179"/>
        <end position="191"/>
    </location>
</feature>
<sequence>MVTTRSQARKRAAMGHQQSTEEPTMSSSVTTTPRRSGRKRVSGKTPKAQTKGKAFSTVKSPASVKGKGKKKAAGGKSMPRHQVVVMISTPARYSNRGLPTTPRAPRKSDGGPAFRSSFPDSPIAATDPSTSLDARVEGSDMDMMDSTNDRFTTPSPQTPPHVRFDTRNLVLIPPRHDSSTGVAATTSSGDANANATPFSTRSTPRFLSPRDIAASIPGNWVRSPGQCSQRLVVVPEDQSLRAQYERELQRQLRYNEIFQVQYDALIGDREDCHMVYREFLRSRGELVDDAMVI</sequence>
<dbReference type="EMBL" id="CM032190">
    <property type="protein sequence ID" value="KAG7086825.1"/>
    <property type="molecule type" value="Genomic_DNA"/>
</dbReference>
<dbReference type="KEGG" id="more:E1B28_002746"/>
<evidence type="ECO:0000313" key="3">
    <source>
        <dbReference type="Proteomes" id="UP001049176"/>
    </source>
</evidence>
<reference evidence="2" key="1">
    <citation type="journal article" date="2021" name="Genome Biol. Evol.">
        <title>The assembled and annotated genome of the fairy-ring fungus Marasmius oreades.</title>
        <authorList>
            <person name="Hiltunen M."/>
            <person name="Ament-Velasquez S.L."/>
            <person name="Johannesson H."/>
        </authorList>
    </citation>
    <scope>NUCLEOTIDE SEQUENCE</scope>
    <source>
        <strain evidence="2">03SP1</strain>
    </source>
</reference>
<organism evidence="2 3">
    <name type="scientific">Marasmius oreades</name>
    <name type="common">fairy-ring Marasmius</name>
    <dbReference type="NCBI Taxonomy" id="181124"/>
    <lineage>
        <taxon>Eukaryota</taxon>
        <taxon>Fungi</taxon>
        <taxon>Dikarya</taxon>
        <taxon>Basidiomycota</taxon>
        <taxon>Agaricomycotina</taxon>
        <taxon>Agaricomycetes</taxon>
        <taxon>Agaricomycetidae</taxon>
        <taxon>Agaricales</taxon>
        <taxon>Marasmiineae</taxon>
        <taxon>Marasmiaceae</taxon>
        <taxon>Marasmius</taxon>
    </lineage>
</organism>
<name>A0A9P7UM97_9AGAR</name>
<dbReference type="OrthoDB" id="3100261at2759"/>
<feature type="region of interest" description="Disordered" evidence="1">
    <location>
        <begin position="172"/>
        <end position="204"/>
    </location>
</feature>
<keyword evidence="3" id="KW-1185">Reference proteome</keyword>
<dbReference type="GeneID" id="66071822"/>
<protein>
    <submittedName>
        <fullName evidence="2">Uncharacterized protein</fullName>
    </submittedName>
</protein>
<feature type="region of interest" description="Disordered" evidence="1">
    <location>
        <begin position="1"/>
        <end position="136"/>
    </location>
</feature>
<proteinExistence type="predicted"/>
<dbReference type="RefSeq" id="XP_043003296.1">
    <property type="nucleotide sequence ID" value="XM_043159691.1"/>
</dbReference>
<dbReference type="Proteomes" id="UP001049176">
    <property type="component" value="Chromosome 10"/>
</dbReference>
<feature type="compositionally biased region" description="Polar residues" evidence="1">
    <location>
        <begin position="16"/>
        <end position="34"/>
    </location>
</feature>
<evidence type="ECO:0000313" key="2">
    <source>
        <dbReference type="EMBL" id="KAG7086825.1"/>
    </source>
</evidence>
<dbReference type="AlphaFoldDB" id="A0A9P7UM97"/>
<comment type="caution">
    <text evidence="2">The sequence shown here is derived from an EMBL/GenBank/DDBJ whole genome shotgun (WGS) entry which is preliminary data.</text>
</comment>
<feature type="compositionally biased region" description="Polar residues" evidence="1">
    <location>
        <begin position="193"/>
        <end position="204"/>
    </location>
</feature>